<dbReference type="InterPro" id="IPR034151">
    <property type="entry name" value="TOPRIM_DnaG_bac"/>
</dbReference>
<dbReference type="Gene3D" id="3.90.580.10">
    <property type="entry name" value="Zinc finger, CHC2-type domain"/>
    <property type="match status" value="1"/>
</dbReference>
<dbReference type="InterPro" id="IPR036977">
    <property type="entry name" value="DNA_primase_Znf_CHC2"/>
</dbReference>
<keyword evidence="9" id="KW-0460">Magnesium</keyword>
<dbReference type="GO" id="GO:0005737">
    <property type="term" value="C:cytoplasm"/>
    <property type="evidence" value="ECO:0007669"/>
    <property type="project" value="TreeGrafter"/>
</dbReference>
<dbReference type="GO" id="GO:0000428">
    <property type="term" value="C:DNA-directed RNA polymerase complex"/>
    <property type="evidence" value="ECO:0007669"/>
    <property type="project" value="UniProtKB-KW"/>
</dbReference>
<evidence type="ECO:0000256" key="14">
    <source>
        <dbReference type="PIRSR" id="PIRSR002811-1"/>
    </source>
</evidence>
<evidence type="ECO:0000256" key="4">
    <source>
        <dbReference type="ARBA" id="ARBA00022695"/>
    </source>
</evidence>
<comment type="catalytic activity">
    <reaction evidence="12">
        <text>ssDNA + n NTP = ssDNA/pppN(pN)n-1 hybrid + (n-1) diphosphate.</text>
        <dbReference type="EC" id="2.7.7.101"/>
    </reaction>
</comment>
<dbReference type="Pfam" id="PF10410">
    <property type="entry name" value="DnaB_bind"/>
    <property type="match status" value="1"/>
</dbReference>
<evidence type="ECO:0000313" key="17">
    <source>
        <dbReference type="Proteomes" id="UP000824088"/>
    </source>
</evidence>
<dbReference type="GO" id="GO:0003899">
    <property type="term" value="F:DNA-directed RNA polymerase activity"/>
    <property type="evidence" value="ECO:0007669"/>
    <property type="project" value="UniProtKB-UniRule"/>
</dbReference>
<dbReference type="PROSITE" id="PS50880">
    <property type="entry name" value="TOPRIM"/>
    <property type="match status" value="1"/>
</dbReference>
<gene>
    <name evidence="12" type="primary">dnaG</name>
    <name evidence="16" type="ORF">IAD51_05640</name>
</gene>
<dbReference type="EMBL" id="DVMN01000101">
    <property type="protein sequence ID" value="HIU21692.1"/>
    <property type="molecule type" value="Genomic_DNA"/>
</dbReference>
<keyword evidence="4 12" id="KW-0548">Nucleotidyltransferase</keyword>
<dbReference type="InterPro" id="IPR019475">
    <property type="entry name" value="DNA_primase_DnaB-bd"/>
</dbReference>
<comment type="similarity">
    <text evidence="12 13">Belongs to the DnaG primase family.</text>
</comment>
<dbReference type="Proteomes" id="UP000824088">
    <property type="component" value="Unassembled WGS sequence"/>
</dbReference>
<comment type="cofactor">
    <cofactor evidence="12 13 14">
        <name>Zn(2+)</name>
        <dbReference type="ChEBI" id="CHEBI:29105"/>
    </cofactor>
    <text evidence="12 13 14">Binds 1 zinc ion per monomer.</text>
</comment>
<dbReference type="NCBIfam" id="TIGR01391">
    <property type="entry name" value="dnaG"/>
    <property type="match status" value="1"/>
</dbReference>
<comment type="caution">
    <text evidence="16">The sequence shown here is derived from an EMBL/GenBank/DDBJ whole genome shotgun (WGS) entry which is preliminary data.</text>
</comment>
<dbReference type="HAMAP" id="MF_00974">
    <property type="entry name" value="DNA_primase_DnaG"/>
    <property type="match status" value="1"/>
</dbReference>
<evidence type="ECO:0000256" key="8">
    <source>
        <dbReference type="ARBA" id="ARBA00022833"/>
    </source>
</evidence>
<comment type="subunit">
    <text evidence="12">Monomer. Interacts with DnaB.</text>
</comment>
<feature type="zinc finger region" description="CHC2-type" evidence="12 14">
    <location>
        <begin position="39"/>
        <end position="63"/>
    </location>
</feature>
<dbReference type="SUPFAM" id="SSF57783">
    <property type="entry name" value="Zinc beta-ribbon"/>
    <property type="match status" value="1"/>
</dbReference>
<protein>
    <recommendedName>
        <fullName evidence="12 13">DNA primase</fullName>
        <ecNumber evidence="12">2.7.7.101</ecNumber>
    </recommendedName>
</protein>
<evidence type="ECO:0000256" key="3">
    <source>
        <dbReference type="ARBA" id="ARBA00022679"/>
    </source>
</evidence>
<dbReference type="PIRSF" id="PIRSF002811">
    <property type="entry name" value="DnaG"/>
    <property type="match status" value="1"/>
</dbReference>
<evidence type="ECO:0000256" key="13">
    <source>
        <dbReference type="PIRNR" id="PIRNR002811"/>
    </source>
</evidence>
<sequence>MAGFPDRFLEELKYKCDIVSVISQYVPLVKKGNKYFCCCPFHNEKTPSMCVNTDGQYYHCFGCGASGDVITFVMEMESVGYVDAVKLLAERAGMELPEYRGDGDYKKKKDRQEVLKSLMKDAARYYHANLVKKEAGAEAREYLASRGLTQEICTRFGLGLSLGYDEMPGYMRRKGYSAENLRAVGLVSGERMSDAFAGRVIVPIMNGMGDVIAFGGRIYRGEQDVAKYKNSTNTELFDKSRCVYGINFVKKEKRRGNGFRNLILVEGYMDVISLAAAGFLNAVAGMGTALTPQQAREIKRLTDTVYVCYDGDAAGRKAAVRNVEPLIAEGLEVRVVSLAEGLDPDDTVKKEGADGFRKRLEEALPVMEYKLKLCADAYDLRSANGRAKYVTAALKVLAEVQSAAEREVYLGIVSEKSGVSVATLTEQLAGARKAPAQRERSETAAKDDGGKVFRAARFVLNRILNNASYASASDVAEEWMPCAEHAEILRFAAAQPAGKIVAGGLFDGDGGGEERSRVLGAELGFASDARERAYYTDCLAVIADGYISGRIEELKAKYKEAAETEDKHAVLAEIQKLQRKLKSKNVKEKF</sequence>
<dbReference type="GO" id="GO:0006269">
    <property type="term" value="P:DNA replication, synthesis of primer"/>
    <property type="evidence" value="ECO:0007669"/>
    <property type="project" value="UniProtKB-UniRule"/>
</dbReference>
<dbReference type="InterPro" id="IPR030846">
    <property type="entry name" value="DnaG_bac"/>
</dbReference>
<keyword evidence="8 12" id="KW-0862">Zinc</keyword>
<dbReference type="SMART" id="SM00400">
    <property type="entry name" value="ZnF_CHCC"/>
    <property type="match status" value="1"/>
</dbReference>
<dbReference type="InterPro" id="IPR006171">
    <property type="entry name" value="TOPRIM_dom"/>
</dbReference>
<dbReference type="PANTHER" id="PTHR30313:SF2">
    <property type="entry name" value="DNA PRIMASE"/>
    <property type="match status" value="1"/>
</dbReference>
<reference evidence="16" key="2">
    <citation type="journal article" date="2021" name="PeerJ">
        <title>Extensive microbial diversity within the chicken gut microbiome revealed by metagenomics and culture.</title>
        <authorList>
            <person name="Gilroy R."/>
            <person name="Ravi A."/>
            <person name="Getino M."/>
            <person name="Pursley I."/>
            <person name="Horton D.L."/>
            <person name="Alikhan N.F."/>
            <person name="Baker D."/>
            <person name="Gharbi K."/>
            <person name="Hall N."/>
            <person name="Watson M."/>
            <person name="Adriaenssens E.M."/>
            <person name="Foster-Nyarko E."/>
            <person name="Jarju S."/>
            <person name="Secka A."/>
            <person name="Antonio M."/>
            <person name="Oren A."/>
            <person name="Chaudhuri R.R."/>
            <person name="La Ragione R."/>
            <person name="Hildebrand F."/>
            <person name="Pallen M.J."/>
        </authorList>
    </citation>
    <scope>NUCLEOTIDE SEQUENCE</scope>
    <source>
        <strain evidence="16">1063</strain>
    </source>
</reference>
<dbReference type="InterPro" id="IPR050219">
    <property type="entry name" value="DnaG_primase"/>
</dbReference>
<dbReference type="SMART" id="SM00493">
    <property type="entry name" value="TOPRIM"/>
    <property type="match status" value="1"/>
</dbReference>
<evidence type="ECO:0000256" key="11">
    <source>
        <dbReference type="ARBA" id="ARBA00023163"/>
    </source>
</evidence>
<evidence type="ECO:0000256" key="7">
    <source>
        <dbReference type="ARBA" id="ARBA00022771"/>
    </source>
</evidence>
<dbReference type="EC" id="2.7.7.101" evidence="12"/>
<dbReference type="GO" id="GO:0008270">
    <property type="term" value="F:zinc ion binding"/>
    <property type="evidence" value="ECO:0007669"/>
    <property type="project" value="UniProtKB-UniRule"/>
</dbReference>
<comment type="domain">
    <text evidence="12">Contains an N-terminal zinc-binding domain, a central core domain that contains the primase activity, and a C-terminal DnaB-binding domain.</text>
</comment>
<dbReference type="GO" id="GO:1990077">
    <property type="term" value="C:primosome complex"/>
    <property type="evidence" value="ECO:0007669"/>
    <property type="project" value="UniProtKB-KW"/>
</dbReference>
<accession>A0A9D1HSV1</accession>
<dbReference type="Pfam" id="PF13155">
    <property type="entry name" value="Toprim_2"/>
    <property type="match status" value="1"/>
</dbReference>
<keyword evidence="1 12" id="KW-0240">DNA-directed RNA polymerase</keyword>
<dbReference type="FunFam" id="3.90.580.10:FF:000001">
    <property type="entry name" value="DNA primase"/>
    <property type="match status" value="1"/>
</dbReference>
<evidence type="ECO:0000313" key="16">
    <source>
        <dbReference type="EMBL" id="HIU21692.1"/>
    </source>
</evidence>
<dbReference type="Gene3D" id="3.90.980.10">
    <property type="entry name" value="DNA primase, catalytic core, N-terminal domain"/>
    <property type="match status" value="1"/>
</dbReference>
<keyword evidence="5 12" id="KW-0235">DNA replication</keyword>
<keyword evidence="2 12" id="KW-0639">Primosome</keyword>
<dbReference type="GO" id="GO:0003677">
    <property type="term" value="F:DNA binding"/>
    <property type="evidence" value="ECO:0007669"/>
    <property type="project" value="UniProtKB-KW"/>
</dbReference>
<evidence type="ECO:0000256" key="9">
    <source>
        <dbReference type="ARBA" id="ARBA00022842"/>
    </source>
</evidence>
<feature type="domain" description="Toprim" evidence="15">
    <location>
        <begin position="260"/>
        <end position="341"/>
    </location>
</feature>
<dbReference type="InterPro" id="IPR006295">
    <property type="entry name" value="DNA_primase_DnaG"/>
</dbReference>
<evidence type="ECO:0000259" key="15">
    <source>
        <dbReference type="PROSITE" id="PS50880"/>
    </source>
</evidence>
<evidence type="ECO:0000256" key="2">
    <source>
        <dbReference type="ARBA" id="ARBA00022515"/>
    </source>
</evidence>
<dbReference type="AlphaFoldDB" id="A0A9D1HSV1"/>
<dbReference type="InterPro" id="IPR002694">
    <property type="entry name" value="Znf_CHC2"/>
</dbReference>
<keyword evidence="10 12" id="KW-0238">DNA-binding</keyword>
<evidence type="ECO:0000256" key="12">
    <source>
        <dbReference type="HAMAP-Rule" id="MF_00974"/>
    </source>
</evidence>
<proteinExistence type="inferred from homology"/>
<evidence type="ECO:0000256" key="10">
    <source>
        <dbReference type="ARBA" id="ARBA00023125"/>
    </source>
</evidence>
<keyword evidence="6 12" id="KW-0479">Metal-binding</keyword>
<name>A0A9D1HSV1_9FIRM</name>
<dbReference type="Gene3D" id="3.40.1360.10">
    <property type="match status" value="1"/>
</dbReference>
<evidence type="ECO:0000256" key="6">
    <source>
        <dbReference type="ARBA" id="ARBA00022723"/>
    </source>
</evidence>
<dbReference type="InterPro" id="IPR013264">
    <property type="entry name" value="DNAG_N"/>
</dbReference>
<keyword evidence="7 12" id="KW-0863">Zinc-finger</keyword>
<dbReference type="Pfam" id="PF01807">
    <property type="entry name" value="Zn_ribbon_DnaG"/>
    <property type="match status" value="1"/>
</dbReference>
<dbReference type="PANTHER" id="PTHR30313">
    <property type="entry name" value="DNA PRIMASE"/>
    <property type="match status" value="1"/>
</dbReference>
<dbReference type="CDD" id="cd03364">
    <property type="entry name" value="TOPRIM_DnaG_primases"/>
    <property type="match status" value="1"/>
</dbReference>
<organism evidence="16 17">
    <name type="scientific">Candidatus Limadaptatus stercorigallinarum</name>
    <dbReference type="NCBI Taxonomy" id="2840845"/>
    <lineage>
        <taxon>Bacteria</taxon>
        <taxon>Bacillati</taxon>
        <taxon>Bacillota</taxon>
        <taxon>Clostridia</taxon>
        <taxon>Eubacteriales</taxon>
        <taxon>Candidatus Limadaptatus</taxon>
    </lineage>
</organism>
<reference evidence="16" key="1">
    <citation type="submission" date="2020-10" db="EMBL/GenBank/DDBJ databases">
        <authorList>
            <person name="Gilroy R."/>
        </authorList>
    </citation>
    <scope>NUCLEOTIDE SEQUENCE</scope>
    <source>
        <strain evidence="16">1063</strain>
    </source>
</reference>
<evidence type="ECO:0000256" key="5">
    <source>
        <dbReference type="ARBA" id="ARBA00022705"/>
    </source>
</evidence>
<dbReference type="InterPro" id="IPR037068">
    <property type="entry name" value="DNA_primase_core_N_sf"/>
</dbReference>
<comment type="function">
    <text evidence="12 13">RNA polymerase that catalyzes the synthesis of short RNA molecules used as primers for DNA polymerase during DNA replication.</text>
</comment>
<keyword evidence="3 12" id="KW-0808">Transferase</keyword>
<evidence type="ECO:0000256" key="1">
    <source>
        <dbReference type="ARBA" id="ARBA00022478"/>
    </source>
</evidence>
<dbReference type="SUPFAM" id="SSF56731">
    <property type="entry name" value="DNA primase core"/>
    <property type="match status" value="1"/>
</dbReference>
<dbReference type="Pfam" id="PF08275">
    <property type="entry name" value="DNAG_N"/>
    <property type="match status" value="1"/>
</dbReference>
<keyword evidence="11 12" id="KW-0804">Transcription</keyword>